<dbReference type="InterPro" id="IPR039424">
    <property type="entry name" value="SBP_5"/>
</dbReference>
<accession>A0ABD6DKQ9</accession>
<evidence type="ECO:0000259" key="5">
    <source>
        <dbReference type="Pfam" id="PF00496"/>
    </source>
</evidence>
<dbReference type="PANTHER" id="PTHR30290:SF9">
    <property type="entry name" value="OLIGOPEPTIDE-BINDING PROTEIN APPA"/>
    <property type="match status" value="1"/>
</dbReference>
<evidence type="ECO:0000256" key="1">
    <source>
        <dbReference type="ARBA" id="ARBA00005695"/>
    </source>
</evidence>
<dbReference type="InterPro" id="IPR030678">
    <property type="entry name" value="Peptide/Ni-bd"/>
</dbReference>
<evidence type="ECO:0000313" key="6">
    <source>
        <dbReference type="EMBL" id="MFD1646777.1"/>
    </source>
</evidence>
<sequence length="622" mass="68782">MTDNTSIDRRRFLKATGGTASAVAVAGCLGGNGDGGDTDTPEDTETEPQETATEQTTRETGEDRELLDKTFQLINATMSTLDPVAATDTASGTVIQNVFDALMNYPNGEIEVEPLIAADYEVSDDFTTYTFNIKEDVQFHNGDEVTAQDFVYSFERLAGSSNSRRRYFTTSYAMGIEQTTDDEGNYEWGSLGATAVDDKTLELSLEQPFASTLEMLAYTSFSAVPEGIVGDHGDYDGEMAYDDFARNNPIGAGPFVFESWETNTSCDIVRNEDYHGPVPHVAGVHWQVITDPDAAYNYGQNKNSDLVSMPTSQYDPSLISIEQTDSKGREIGTYGPMRNGETVQYLKYSTINSFYIGLNAKNVEAPARKAMAYAMDQHEGVDEVFKGRGTPAYHLTPPGIYPGQGPAYDTHAEENYPYGYGETLLGEARQVMEDAGYGPNNQYEVTLTTYESDTWQGLGTILRDKLANAHVNLQLEEAPFSTLLNRGRNGNLAAYSLGWIMDWPAPDNFLGQVVPELTNTDQEGGAQGFYLDWDDSDTDAPQRASDAWDRISNNPAPTEEAQQIRNEAYVEMEEAMWDDMILLPAYHRADERMAYNWVDMPRVGAGGGSRQKHNNVYLNDRS</sequence>
<organism evidence="6 7">
    <name type="scientific">Haloarchaeobius litoreus</name>
    <dbReference type="NCBI Taxonomy" id="755306"/>
    <lineage>
        <taxon>Archaea</taxon>
        <taxon>Methanobacteriati</taxon>
        <taxon>Methanobacteriota</taxon>
        <taxon>Stenosarchaea group</taxon>
        <taxon>Halobacteria</taxon>
        <taxon>Halobacteriales</taxon>
        <taxon>Halorubellaceae</taxon>
        <taxon>Haloarchaeobius</taxon>
    </lineage>
</organism>
<keyword evidence="7" id="KW-1185">Reference proteome</keyword>
<comment type="caution">
    <text evidence="6">The sequence shown here is derived from an EMBL/GenBank/DDBJ whole genome shotgun (WGS) entry which is preliminary data.</text>
</comment>
<dbReference type="CDD" id="cd00995">
    <property type="entry name" value="PBP2_NikA_DppA_OppA_like"/>
    <property type="match status" value="1"/>
</dbReference>
<evidence type="ECO:0000256" key="4">
    <source>
        <dbReference type="SAM" id="MobiDB-lite"/>
    </source>
</evidence>
<name>A0ABD6DKQ9_9EURY</name>
<dbReference type="Gene3D" id="3.40.190.10">
    <property type="entry name" value="Periplasmic binding protein-like II"/>
    <property type="match status" value="1"/>
</dbReference>
<dbReference type="EMBL" id="JBHUDO010000003">
    <property type="protein sequence ID" value="MFD1646777.1"/>
    <property type="molecule type" value="Genomic_DNA"/>
</dbReference>
<dbReference type="RefSeq" id="WP_256401146.1">
    <property type="nucleotide sequence ID" value="NZ_JANHJR010000003.1"/>
</dbReference>
<dbReference type="PROSITE" id="PS51318">
    <property type="entry name" value="TAT"/>
    <property type="match status" value="1"/>
</dbReference>
<dbReference type="InterPro" id="IPR006311">
    <property type="entry name" value="TAT_signal"/>
</dbReference>
<dbReference type="PANTHER" id="PTHR30290">
    <property type="entry name" value="PERIPLASMIC BINDING COMPONENT OF ABC TRANSPORTER"/>
    <property type="match status" value="1"/>
</dbReference>
<keyword evidence="2" id="KW-0813">Transport</keyword>
<dbReference type="Proteomes" id="UP001597034">
    <property type="component" value="Unassembled WGS sequence"/>
</dbReference>
<dbReference type="AlphaFoldDB" id="A0ABD6DKQ9"/>
<proteinExistence type="inferred from homology"/>
<protein>
    <submittedName>
        <fullName evidence="6">ABC transporter substrate-binding protein</fullName>
    </submittedName>
</protein>
<comment type="similarity">
    <text evidence="1">Belongs to the bacterial solute-binding protein 5 family.</text>
</comment>
<feature type="domain" description="Solute-binding protein family 5" evidence="5">
    <location>
        <begin position="111"/>
        <end position="512"/>
    </location>
</feature>
<gene>
    <name evidence="6" type="ORF">ACFSBL_13890</name>
</gene>
<keyword evidence="3" id="KW-0732">Signal</keyword>
<evidence type="ECO:0000256" key="3">
    <source>
        <dbReference type="ARBA" id="ARBA00022729"/>
    </source>
</evidence>
<dbReference type="SUPFAM" id="SSF53850">
    <property type="entry name" value="Periplasmic binding protein-like II"/>
    <property type="match status" value="1"/>
</dbReference>
<dbReference type="InterPro" id="IPR000914">
    <property type="entry name" value="SBP_5_dom"/>
</dbReference>
<dbReference type="PIRSF" id="PIRSF002741">
    <property type="entry name" value="MppA"/>
    <property type="match status" value="1"/>
</dbReference>
<dbReference type="Gene3D" id="3.10.105.10">
    <property type="entry name" value="Dipeptide-binding Protein, Domain 3"/>
    <property type="match status" value="1"/>
</dbReference>
<feature type="compositionally biased region" description="Acidic residues" evidence="4">
    <location>
        <begin position="36"/>
        <end position="48"/>
    </location>
</feature>
<dbReference type="GO" id="GO:0042597">
    <property type="term" value="C:periplasmic space"/>
    <property type="evidence" value="ECO:0007669"/>
    <property type="project" value="UniProtKB-ARBA"/>
</dbReference>
<evidence type="ECO:0000256" key="2">
    <source>
        <dbReference type="ARBA" id="ARBA00022448"/>
    </source>
</evidence>
<dbReference type="Pfam" id="PF00496">
    <property type="entry name" value="SBP_bac_5"/>
    <property type="match status" value="1"/>
</dbReference>
<evidence type="ECO:0000313" key="7">
    <source>
        <dbReference type="Proteomes" id="UP001597034"/>
    </source>
</evidence>
<reference evidence="6 7" key="1">
    <citation type="journal article" date="2019" name="Int. J. Syst. Evol. Microbiol.">
        <title>The Global Catalogue of Microorganisms (GCM) 10K type strain sequencing project: providing services to taxonomists for standard genome sequencing and annotation.</title>
        <authorList>
            <consortium name="The Broad Institute Genomics Platform"/>
            <consortium name="The Broad Institute Genome Sequencing Center for Infectious Disease"/>
            <person name="Wu L."/>
            <person name="Ma J."/>
        </authorList>
    </citation>
    <scope>NUCLEOTIDE SEQUENCE [LARGE SCALE GENOMIC DNA]</scope>
    <source>
        <strain evidence="6 7">CGMCC 1.10390</strain>
    </source>
</reference>
<feature type="region of interest" description="Disordered" evidence="4">
    <location>
        <begin position="29"/>
        <end position="62"/>
    </location>
</feature>